<reference evidence="3 4" key="1">
    <citation type="journal article" date="2012" name="J. Bacteriol.">
        <title>Draft Genome Sequence of Oceaniovalibus guishaninsula JLT2003T.</title>
        <authorList>
            <person name="Tang K."/>
            <person name="Liu K."/>
            <person name="Jiao N."/>
        </authorList>
    </citation>
    <scope>NUCLEOTIDE SEQUENCE [LARGE SCALE GENOMIC DNA]</scope>
    <source>
        <strain evidence="3 4">JLT2003</strain>
    </source>
</reference>
<dbReference type="PANTHER" id="PTHR43968">
    <property type="match status" value="1"/>
</dbReference>
<gene>
    <name evidence="3" type="ORF">OCGS_1703</name>
</gene>
<dbReference type="eggNOG" id="COG0625">
    <property type="taxonomic scope" value="Bacteria"/>
</dbReference>
<dbReference type="AlphaFoldDB" id="K2HC59"/>
<evidence type="ECO:0000259" key="1">
    <source>
        <dbReference type="PROSITE" id="PS50404"/>
    </source>
</evidence>
<dbReference type="Pfam" id="PF13409">
    <property type="entry name" value="GST_N_2"/>
    <property type="match status" value="1"/>
</dbReference>
<dbReference type="STRING" id="1231392.OCGS_1703"/>
<keyword evidence="3" id="KW-0808">Transferase</keyword>
<dbReference type="GO" id="GO:0005737">
    <property type="term" value="C:cytoplasm"/>
    <property type="evidence" value="ECO:0007669"/>
    <property type="project" value="TreeGrafter"/>
</dbReference>
<dbReference type="PROSITE" id="PS50405">
    <property type="entry name" value="GST_CTER"/>
    <property type="match status" value="1"/>
</dbReference>
<evidence type="ECO:0000313" key="3">
    <source>
        <dbReference type="EMBL" id="EKE44187.1"/>
    </source>
</evidence>
<accession>K2HC59</accession>
<protein>
    <submittedName>
        <fullName evidence="3">Putative glutathione S-transferase family protein</fullName>
    </submittedName>
</protein>
<dbReference type="InterPro" id="IPR004045">
    <property type="entry name" value="Glutathione_S-Trfase_N"/>
</dbReference>
<dbReference type="SUPFAM" id="SSF47616">
    <property type="entry name" value="GST C-terminal domain-like"/>
    <property type="match status" value="1"/>
</dbReference>
<evidence type="ECO:0000259" key="2">
    <source>
        <dbReference type="PROSITE" id="PS50405"/>
    </source>
</evidence>
<evidence type="ECO:0000313" key="4">
    <source>
        <dbReference type="Proteomes" id="UP000006765"/>
    </source>
</evidence>
<dbReference type="EMBL" id="AMGO01000036">
    <property type="protein sequence ID" value="EKE44187.1"/>
    <property type="molecule type" value="Genomic_DNA"/>
</dbReference>
<comment type="caution">
    <text evidence="3">The sequence shown here is derived from an EMBL/GenBank/DDBJ whole genome shotgun (WGS) entry which is preliminary data.</text>
</comment>
<dbReference type="InterPro" id="IPR050983">
    <property type="entry name" value="GST_Omega/HSP26"/>
</dbReference>
<dbReference type="Gene3D" id="1.20.1050.10">
    <property type="match status" value="1"/>
</dbReference>
<keyword evidence="4" id="KW-1185">Reference proteome</keyword>
<dbReference type="Proteomes" id="UP000006765">
    <property type="component" value="Unassembled WGS sequence"/>
</dbReference>
<dbReference type="InterPro" id="IPR036249">
    <property type="entry name" value="Thioredoxin-like_sf"/>
</dbReference>
<proteinExistence type="predicted"/>
<dbReference type="Pfam" id="PF13410">
    <property type="entry name" value="GST_C_2"/>
    <property type="match status" value="1"/>
</dbReference>
<name>K2HC59_9RHOB</name>
<dbReference type="CDD" id="cd03205">
    <property type="entry name" value="GST_C_6"/>
    <property type="match status" value="1"/>
</dbReference>
<organism evidence="3 4">
    <name type="scientific">Oceaniovalibus guishaninsula JLT2003</name>
    <dbReference type="NCBI Taxonomy" id="1231392"/>
    <lineage>
        <taxon>Bacteria</taxon>
        <taxon>Pseudomonadati</taxon>
        <taxon>Pseudomonadota</taxon>
        <taxon>Alphaproteobacteria</taxon>
        <taxon>Rhodobacterales</taxon>
        <taxon>Roseobacteraceae</taxon>
        <taxon>Oceaniovalibus</taxon>
    </lineage>
</organism>
<dbReference type="PATRIC" id="fig|1231392.3.peg.1712"/>
<dbReference type="GO" id="GO:0016740">
    <property type="term" value="F:transferase activity"/>
    <property type="evidence" value="ECO:0007669"/>
    <property type="project" value="UniProtKB-KW"/>
</dbReference>
<dbReference type="SUPFAM" id="SSF52833">
    <property type="entry name" value="Thioredoxin-like"/>
    <property type="match status" value="1"/>
</dbReference>
<dbReference type="InterPro" id="IPR036282">
    <property type="entry name" value="Glutathione-S-Trfase_C_sf"/>
</dbReference>
<dbReference type="PANTHER" id="PTHR43968:SF6">
    <property type="entry name" value="GLUTATHIONE S-TRANSFERASE OMEGA"/>
    <property type="match status" value="1"/>
</dbReference>
<dbReference type="CDD" id="cd03049">
    <property type="entry name" value="GST_N_3"/>
    <property type="match status" value="1"/>
</dbReference>
<dbReference type="InterPro" id="IPR010987">
    <property type="entry name" value="Glutathione-S-Trfase_C-like"/>
</dbReference>
<sequence length="216" mass="23752">MAQTGQGIGEKVWHDMMELFQNPASPFARKVRVLLHETGQQDAVRVVTITANPVAGSSASAVNPLGKIPVLVRPEGPALYDSRVICRYLDDRAAKTLYPPSRLYDVLTLEATADGIMEAAVLMVYEGRVRPAEKQFGDWVEAQWSKIARALDAVEARWLSHLGGPLDMGQVALGCALGYLDFRHADRDWRQERPGLAAWDARFAARPAMAATRPDA</sequence>
<feature type="domain" description="GST N-terminal" evidence="1">
    <location>
        <begin position="15"/>
        <end position="97"/>
    </location>
</feature>
<feature type="domain" description="GST C-terminal" evidence="2">
    <location>
        <begin position="98"/>
        <end position="216"/>
    </location>
</feature>
<dbReference type="PROSITE" id="PS50404">
    <property type="entry name" value="GST_NTER"/>
    <property type="match status" value="1"/>
</dbReference>
<dbReference type="Gene3D" id="3.40.30.10">
    <property type="entry name" value="Glutaredoxin"/>
    <property type="match status" value="1"/>
</dbReference>